<keyword evidence="1" id="KW-0251">Elongation factor</keyword>
<dbReference type="EMBL" id="SPDV01000021">
    <property type="protein sequence ID" value="TFI58009.1"/>
    <property type="molecule type" value="Genomic_DNA"/>
</dbReference>
<sequence>METISQAALAESLSGIWSALHDDAPFAISDGELHYLRGIALSLDDDIVSHMLLKKIRLAEVHDAGSLASVVTMNSFVEYRFDGGEKRFRQLVHPTSSNAGYGLSVGSLEGAGLLAMRSGQTILWPNAHGTLADLHVLHVESRAGPGVGRRHIADGGNV</sequence>
<dbReference type="GO" id="GO:0032784">
    <property type="term" value="P:regulation of DNA-templated transcription elongation"/>
    <property type="evidence" value="ECO:0007669"/>
    <property type="project" value="InterPro"/>
</dbReference>
<organism evidence="1 2">
    <name type="scientific">Sphingomonas parva</name>
    <dbReference type="NCBI Taxonomy" id="2555898"/>
    <lineage>
        <taxon>Bacteria</taxon>
        <taxon>Pseudomonadati</taxon>
        <taxon>Pseudomonadota</taxon>
        <taxon>Alphaproteobacteria</taxon>
        <taxon>Sphingomonadales</taxon>
        <taxon>Sphingomonadaceae</taxon>
        <taxon>Sphingomonas</taxon>
    </lineage>
</organism>
<dbReference type="GO" id="GO:0003677">
    <property type="term" value="F:DNA binding"/>
    <property type="evidence" value="ECO:0007669"/>
    <property type="project" value="InterPro"/>
</dbReference>
<evidence type="ECO:0000313" key="2">
    <source>
        <dbReference type="Proteomes" id="UP000298213"/>
    </source>
</evidence>
<accession>A0A4Y8ZTC0</accession>
<dbReference type="OrthoDB" id="192847at2"/>
<keyword evidence="2" id="KW-1185">Reference proteome</keyword>
<reference evidence="1 2" key="1">
    <citation type="submission" date="2019-03" db="EMBL/GenBank/DDBJ databases">
        <title>Genome sequence of Sphingomonas sp. 17J27-24.</title>
        <authorList>
            <person name="Kim M."/>
            <person name="Maeng S."/>
            <person name="Sathiyaraj S."/>
        </authorList>
    </citation>
    <scope>NUCLEOTIDE SEQUENCE [LARGE SCALE GENOMIC DNA]</scope>
    <source>
        <strain evidence="1 2">17J27-24</strain>
    </source>
</reference>
<dbReference type="RefSeq" id="WP_135087266.1">
    <property type="nucleotide sequence ID" value="NZ_SPDV01000021.1"/>
</dbReference>
<evidence type="ECO:0000313" key="1">
    <source>
        <dbReference type="EMBL" id="TFI58009.1"/>
    </source>
</evidence>
<keyword evidence="1" id="KW-0648">Protein biosynthesis</keyword>
<dbReference type="GO" id="GO:0003746">
    <property type="term" value="F:translation elongation factor activity"/>
    <property type="evidence" value="ECO:0007669"/>
    <property type="project" value="UniProtKB-KW"/>
</dbReference>
<proteinExistence type="predicted"/>
<dbReference type="InterPro" id="IPR036953">
    <property type="entry name" value="GreA/GreB_C_sf"/>
</dbReference>
<dbReference type="Gene3D" id="3.10.50.30">
    <property type="entry name" value="Transcription elongation factor, GreA/GreB, C-terminal domain"/>
    <property type="match status" value="1"/>
</dbReference>
<dbReference type="AlphaFoldDB" id="A0A4Y8ZTC0"/>
<comment type="caution">
    <text evidence="1">The sequence shown here is derived from an EMBL/GenBank/DDBJ whole genome shotgun (WGS) entry which is preliminary data.</text>
</comment>
<dbReference type="Proteomes" id="UP000298213">
    <property type="component" value="Unassembled WGS sequence"/>
</dbReference>
<gene>
    <name evidence="1" type="ORF">E2493_12505</name>
</gene>
<name>A0A4Y8ZTC0_9SPHN</name>
<protein>
    <submittedName>
        <fullName evidence="1">Transcription elongation factor GreAB</fullName>
    </submittedName>
</protein>